<keyword evidence="1" id="KW-0175">Coiled coil</keyword>
<dbReference type="InterPro" id="IPR009636">
    <property type="entry name" value="SCAF"/>
</dbReference>
<gene>
    <name evidence="3" type="ORF">SAMN05216529_10745</name>
</gene>
<dbReference type="AlphaFoldDB" id="A0A315ZWV0"/>
<proteinExistence type="predicted"/>
<evidence type="ECO:0000313" key="3">
    <source>
        <dbReference type="EMBL" id="SUQ14592.1"/>
    </source>
</evidence>
<keyword evidence="4" id="KW-1185">Reference proteome</keyword>
<name>A0A315ZWV0_9FIRM</name>
<evidence type="ECO:0000256" key="2">
    <source>
        <dbReference type="SAM" id="MobiDB-lite"/>
    </source>
</evidence>
<feature type="compositionally biased region" description="Polar residues" evidence="2">
    <location>
        <begin position="165"/>
        <end position="175"/>
    </location>
</feature>
<accession>A0A315ZWV0</accession>
<dbReference type="RefSeq" id="WP_109711627.1">
    <property type="nucleotide sequence ID" value="NZ_QGDS01000007.1"/>
</dbReference>
<dbReference type="Pfam" id="PF06810">
    <property type="entry name" value="Phage_scaffold"/>
    <property type="match status" value="1"/>
</dbReference>
<dbReference type="EMBL" id="UHJJ01000007">
    <property type="protein sequence ID" value="SUQ14592.1"/>
    <property type="molecule type" value="Genomic_DNA"/>
</dbReference>
<feature type="coiled-coil region" evidence="1">
    <location>
        <begin position="48"/>
        <end position="92"/>
    </location>
</feature>
<dbReference type="OrthoDB" id="2365850at2"/>
<feature type="region of interest" description="Disordered" evidence="2">
    <location>
        <begin position="152"/>
        <end position="196"/>
    </location>
</feature>
<evidence type="ECO:0000256" key="1">
    <source>
        <dbReference type="SAM" id="Coils"/>
    </source>
</evidence>
<reference evidence="4" key="1">
    <citation type="submission" date="2017-07" db="EMBL/GenBank/DDBJ databases">
        <authorList>
            <person name="Varghese N."/>
            <person name="Submissions S."/>
        </authorList>
    </citation>
    <scope>NUCLEOTIDE SEQUENCE [LARGE SCALE GENOMIC DNA]</scope>
    <source>
        <strain evidence="4">NLAE-zl-C134</strain>
    </source>
</reference>
<dbReference type="Proteomes" id="UP000254051">
    <property type="component" value="Unassembled WGS sequence"/>
</dbReference>
<sequence length="196" mass="21860">MTFQEYLTSKGLTEEQVQGVIDGMGENKFFLASEEKMDERYPKIKAENEQLKGQLATNQQELETLKKSAEGNEDLTKQLTDLQAAFNNSKAESESALKEQQKEFAIKLALKDSGTLDENIIMGLLNKDIINITDDGIMGLKDQIEKIQGEKPFLFQKAEPDNENPDTPQIVTKGNATGKDKPDPSDPFAAKLAKYE</sequence>
<organism evidence="3 4">
    <name type="scientific">Faecalicatena contorta</name>
    <dbReference type="NCBI Taxonomy" id="39482"/>
    <lineage>
        <taxon>Bacteria</taxon>
        <taxon>Bacillati</taxon>
        <taxon>Bacillota</taxon>
        <taxon>Clostridia</taxon>
        <taxon>Lachnospirales</taxon>
        <taxon>Lachnospiraceae</taxon>
        <taxon>Faecalicatena</taxon>
    </lineage>
</organism>
<protein>
    <submittedName>
        <fullName evidence="3">Phage minor structural protein GP20</fullName>
    </submittedName>
</protein>
<evidence type="ECO:0000313" key="4">
    <source>
        <dbReference type="Proteomes" id="UP000254051"/>
    </source>
</evidence>